<proteinExistence type="predicted"/>
<evidence type="ECO:0008006" key="3">
    <source>
        <dbReference type="Google" id="ProtNLM"/>
    </source>
</evidence>
<name>A0ABY2GY43_9HYPO</name>
<sequence>MHDYQRRHKTNELGMLCRQGARVTGGWGAQASVIVLECCNDRGGIDAVPLGADIGQYTLVYIITTISTRCQVLPAVPWKTRSTQISRRNASCVMATLLALASVASSPRQAVKNLKDIGARICPSLLGGAGATEELQVG</sequence>
<organism evidence="1 2">
    <name type="scientific">Trichoderma ghanense</name>
    <dbReference type="NCBI Taxonomy" id="65468"/>
    <lineage>
        <taxon>Eukaryota</taxon>
        <taxon>Fungi</taxon>
        <taxon>Dikarya</taxon>
        <taxon>Ascomycota</taxon>
        <taxon>Pezizomycotina</taxon>
        <taxon>Sordariomycetes</taxon>
        <taxon>Hypocreomycetidae</taxon>
        <taxon>Hypocreales</taxon>
        <taxon>Hypocreaceae</taxon>
        <taxon>Trichoderma</taxon>
    </lineage>
</organism>
<dbReference type="Proteomes" id="UP001642720">
    <property type="component" value="Unassembled WGS sequence"/>
</dbReference>
<reference evidence="1 2" key="1">
    <citation type="submission" date="2018-01" db="EMBL/GenBank/DDBJ databases">
        <title>Genome characterization of the sugarcane-associated fungus Trichoderma ghanense CCMA-1212 and their application in lignocelulose bioconversion.</title>
        <authorList>
            <person name="Steindorff A.S."/>
            <person name="Mendes T.D."/>
            <person name="Vilela E.S.D."/>
            <person name="Rodrigues D.S."/>
            <person name="Formighieri E.F."/>
            <person name="Melo I.S."/>
            <person name="Favaro L.C.L."/>
        </authorList>
    </citation>
    <scope>NUCLEOTIDE SEQUENCE [LARGE SCALE GENOMIC DNA]</scope>
    <source>
        <strain evidence="1 2">CCMA-1212</strain>
    </source>
</reference>
<comment type="caution">
    <text evidence="1">The sequence shown here is derived from an EMBL/GenBank/DDBJ whole genome shotgun (WGS) entry which is preliminary data.</text>
</comment>
<gene>
    <name evidence="1" type="ORF">CCMA1212_008344</name>
</gene>
<accession>A0ABY2GY43</accession>
<evidence type="ECO:0000313" key="2">
    <source>
        <dbReference type="Proteomes" id="UP001642720"/>
    </source>
</evidence>
<keyword evidence="2" id="KW-1185">Reference proteome</keyword>
<evidence type="ECO:0000313" key="1">
    <source>
        <dbReference type="EMBL" id="TFB00115.1"/>
    </source>
</evidence>
<dbReference type="GeneID" id="300579931"/>
<dbReference type="EMBL" id="PPTA01000012">
    <property type="protein sequence ID" value="TFB00115.1"/>
    <property type="molecule type" value="Genomic_DNA"/>
</dbReference>
<dbReference type="RefSeq" id="XP_073556316.1">
    <property type="nucleotide sequence ID" value="XM_073705481.1"/>
</dbReference>
<protein>
    <recommendedName>
        <fullName evidence="3">SSCRP protein</fullName>
    </recommendedName>
</protein>